<accession>A0A842HR79</accession>
<evidence type="ECO:0000256" key="1">
    <source>
        <dbReference type="ARBA" id="ARBA00022630"/>
    </source>
</evidence>
<dbReference type="GO" id="GO:0016491">
    <property type="term" value="F:oxidoreductase activity"/>
    <property type="evidence" value="ECO:0007669"/>
    <property type="project" value="UniProtKB-KW"/>
</dbReference>
<dbReference type="Gene3D" id="3.30.43.10">
    <property type="entry name" value="Uridine Diphospho-n-acetylenolpyruvylglucosamine Reductase, domain 2"/>
    <property type="match status" value="1"/>
</dbReference>
<dbReference type="Gene3D" id="3.30.465.10">
    <property type="match status" value="1"/>
</dbReference>
<dbReference type="Proteomes" id="UP000545386">
    <property type="component" value="Unassembled WGS sequence"/>
</dbReference>
<dbReference type="InterPro" id="IPR036318">
    <property type="entry name" value="FAD-bd_PCMH-like_sf"/>
</dbReference>
<dbReference type="RefSeq" id="WP_185779853.1">
    <property type="nucleotide sequence ID" value="NZ_JACJUU010000006.1"/>
</dbReference>
<name>A0A842HR79_9BURK</name>
<dbReference type="PANTHER" id="PTHR42659:SF2">
    <property type="entry name" value="XANTHINE DEHYDROGENASE SUBUNIT C-RELATED"/>
    <property type="match status" value="1"/>
</dbReference>
<proteinExistence type="predicted"/>
<dbReference type="InterPro" id="IPR002346">
    <property type="entry name" value="Mopterin_DH_FAD-bd"/>
</dbReference>
<dbReference type="GO" id="GO:0071949">
    <property type="term" value="F:FAD binding"/>
    <property type="evidence" value="ECO:0007669"/>
    <property type="project" value="InterPro"/>
</dbReference>
<protein>
    <submittedName>
        <fullName evidence="5">FAD binding domain-containing protein</fullName>
    </submittedName>
</protein>
<keyword evidence="1" id="KW-0285">Flavoprotein</keyword>
<comment type="caution">
    <text evidence="5">The sequence shown here is derived from an EMBL/GenBank/DDBJ whole genome shotgun (WGS) entry which is preliminary data.</text>
</comment>
<reference evidence="5 6" key="1">
    <citation type="submission" date="2020-08" db="EMBL/GenBank/DDBJ databases">
        <title>Paraeoetvoesia sp. YC-7-48 draft genome sequence.</title>
        <authorList>
            <person name="Yao L."/>
        </authorList>
    </citation>
    <scope>NUCLEOTIDE SEQUENCE [LARGE SCALE GENOMIC DNA]</scope>
    <source>
        <strain evidence="6">YC-7-48</strain>
    </source>
</reference>
<evidence type="ECO:0000313" key="6">
    <source>
        <dbReference type="Proteomes" id="UP000545386"/>
    </source>
</evidence>
<dbReference type="Gene3D" id="3.30.390.50">
    <property type="entry name" value="CO dehydrogenase flavoprotein, C-terminal domain"/>
    <property type="match status" value="1"/>
</dbReference>
<evidence type="ECO:0000256" key="2">
    <source>
        <dbReference type="ARBA" id="ARBA00022827"/>
    </source>
</evidence>
<sequence length="272" mass="29804">MKPAGFDYLCVETLDEALESLQLYGERARILAGGQSLMPMLNIRLAQPSFLIDISRCSELDYIRVEGDQLVVGAAVTQAKLQHWPNLAQKVPLLHQAFPFISHFQIRNHGTVCGSIAHADPSAELPLCLTALNGSVVVRSATNRRVVAAETFFQGMLTTTLAPDELIQEVRFPMALPGARYYFDEVSMRHGDFALVAVAAVAAGEYVDLTVGGVADRPRTAKLGRLSGEQLELAINDFAWSLEAQSDTHATAHYRRHLVRQLGLRVIQGVVV</sequence>
<organism evidence="5 6">
    <name type="scientific">Pusillimonas minor</name>
    <dbReference type="NCBI Taxonomy" id="2697024"/>
    <lineage>
        <taxon>Bacteria</taxon>
        <taxon>Pseudomonadati</taxon>
        <taxon>Pseudomonadota</taxon>
        <taxon>Betaproteobacteria</taxon>
        <taxon>Burkholderiales</taxon>
        <taxon>Alcaligenaceae</taxon>
        <taxon>Pusillimonas</taxon>
    </lineage>
</organism>
<dbReference type="SUPFAM" id="SSF55447">
    <property type="entry name" value="CO dehydrogenase flavoprotein C-terminal domain-like"/>
    <property type="match status" value="1"/>
</dbReference>
<gene>
    <name evidence="5" type="ORF">GTU67_09590</name>
</gene>
<dbReference type="AlphaFoldDB" id="A0A842HR79"/>
<keyword evidence="2" id="KW-0274">FAD</keyword>
<keyword evidence="6" id="KW-1185">Reference proteome</keyword>
<dbReference type="InterPro" id="IPR016166">
    <property type="entry name" value="FAD-bd_PCMH"/>
</dbReference>
<dbReference type="Pfam" id="PF00941">
    <property type="entry name" value="FAD_binding_5"/>
    <property type="match status" value="1"/>
</dbReference>
<dbReference type="PANTHER" id="PTHR42659">
    <property type="entry name" value="XANTHINE DEHYDROGENASE SUBUNIT C-RELATED"/>
    <property type="match status" value="1"/>
</dbReference>
<evidence type="ECO:0000256" key="3">
    <source>
        <dbReference type="ARBA" id="ARBA00023002"/>
    </source>
</evidence>
<dbReference type="InterPro" id="IPR051312">
    <property type="entry name" value="Diverse_Substr_Oxidored"/>
</dbReference>
<dbReference type="SMART" id="SM01092">
    <property type="entry name" value="CO_deh_flav_C"/>
    <property type="match status" value="1"/>
</dbReference>
<dbReference type="PROSITE" id="PS51387">
    <property type="entry name" value="FAD_PCMH"/>
    <property type="match status" value="1"/>
</dbReference>
<feature type="domain" description="FAD-binding PCMH-type" evidence="4">
    <location>
        <begin position="1"/>
        <end position="177"/>
    </location>
</feature>
<dbReference type="SUPFAM" id="SSF56176">
    <property type="entry name" value="FAD-binding/transporter-associated domain-like"/>
    <property type="match status" value="1"/>
</dbReference>
<dbReference type="EMBL" id="JACJUU010000006">
    <property type="protein sequence ID" value="MBC2770162.1"/>
    <property type="molecule type" value="Genomic_DNA"/>
</dbReference>
<dbReference type="InterPro" id="IPR005107">
    <property type="entry name" value="CO_DH_flav_C"/>
</dbReference>
<dbReference type="InterPro" id="IPR016167">
    <property type="entry name" value="FAD-bd_PCMH_sub1"/>
</dbReference>
<keyword evidence="3" id="KW-0560">Oxidoreductase</keyword>
<dbReference type="InterPro" id="IPR016169">
    <property type="entry name" value="FAD-bd_PCMH_sub2"/>
</dbReference>
<evidence type="ECO:0000259" key="4">
    <source>
        <dbReference type="PROSITE" id="PS51387"/>
    </source>
</evidence>
<evidence type="ECO:0000313" key="5">
    <source>
        <dbReference type="EMBL" id="MBC2770162.1"/>
    </source>
</evidence>
<dbReference type="InterPro" id="IPR036683">
    <property type="entry name" value="CO_DH_flav_C_dom_sf"/>
</dbReference>